<dbReference type="Pfam" id="PF08241">
    <property type="entry name" value="Methyltransf_11"/>
    <property type="match status" value="1"/>
</dbReference>
<evidence type="ECO:0000313" key="3">
    <source>
        <dbReference type="Proteomes" id="UP000592181"/>
    </source>
</evidence>
<dbReference type="Gene3D" id="3.40.50.150">
    <property type="entry name" value="Vaccinia Virus protein VP39"/>
    <property type="match status" value="1"/>
</dbReference>
<keyword evidence="2" id="KW-0489">Methyltransferase</keyword>
<dbReference type="GO" id="GO:0032259">
    <property type="term" value="P:methylation"/>
    <property type="evidence" value="ECO:0007669"/>
    <property type="project" value="UniProtKB-KW"/>
</dbReference>
<dbReference type="CDD" id="cd02440">
    <property type="entry name" value="AdoMet_MTases"/>
    <property type="match status" value="1"/>
</dbReference>
<reference evidence="2 3" key="1">
    <citation type="submission" date="2020-07" db="EMBL/GenBank/DDBJ databases">
        <title>Sequencing the genomes of 1000 actinobacteria strains.</title>
        <authorList>
            <person name="Klenk H.-P."/>
        </authorList>
    </citation>
    <scope>NUCLEOTIDE SEQUENCE [LARGE SCALE GENOMIC DNA]</scope>
    <source>
        <strain evidence="2 3">DSM 24723</strain>
    </source>
</reference>
<evidence type="ECO:0000313" key="2">
    <source>
        <dbReference type="EMBL" id="NYG36234.1"/>
    </source>
</evidence>
<dbReference type="EMBL" id="JACBZX010000001">
    <property type="protein sequence ID" value="NYG36234.1"/>
    <property type="molecule type" value="Genomic_DNA"/>
</dbReference>
<organism evidence="2 3">
    <name type="scientific">Janibacter alkaliphilus</name>
    <dbReference type="NCBI Taxonomy" id="1069963"/>
    <lineage>
        <taxon>Bacteria</taxon>
        <taxon>Bacillati</taxon>
        <taxon>Actinomycetota</taxon>
        <taxon>Actinomycetes</taxon>
        <taxon>Micrococcales</taxon>
        <taxon>Intrasporangiaceae</taxon>
        <taxon>Janibacter</taxon>
    </lineage>
</organism>
<dbReference type="Proteomes" id="UP000592181">
    <property type="component" value="Unassembled WGS sequence"/>
</dbReference>
<keyword evidence="2" id="KW-0808">Transferase</keyword>
<name>A0A852X7I8_9MICO</name>
<dbReference type="AlphaFoldDB" id="A0A852X7I8"/>
<keyword evidence="2" id="KW-0830">Ubiquinone</keyword>
<sequence length="236" mass="26101">MSQSLQTRIDGYWTRRAGAYDAGQRRPERWEQDEQMWSRIWSEVLPEPPADVLDLGTGSGHVALMLARLGHRVTATDHAAGMLAVARRHAREQALRGEPVPRFVRGNARSPEVPEGGVDAITNRYLAWTLPEPVTAMRTWREALRPGGVLALVDSTWFTDGIDGTPEDFVESYGPVLDDLPLARATSIEPTVAAVREAGFTDVTVRELTEVLEADTTYGASPGHSPRMQYLITGRR</sequence>
<dbReference type="RefSeq" id="WP_218875149.1">
    <property type="nucleotide sequence ID" value="NZ_JACBZX010000001.1"/>
</dbReference>
<feature type="domain" description="Methyltransferase type 11" evidence="1">
    <location>
        <begin position="53"/>
        <end position="151"/>
    </location>
</feature>
<gene>
    <name evidence="2" type="ORF">BJY28_000703</name>
</gene>
<proteinExistence type="predicted"/>
<accession>A0A852X7I8</accession>
<protein>
    <submittedName>
        <fullName evidence="2">Ubiquinone/menaquinone biosynthesis C-methylase UbiE</fullName>
    </submittedName>
</protein>
<comment type="caution">
    <text evidence="2">The sequence shown here is derived from an EMBL/GenBank/DDBJ whole genome shotgun (WGS) entry which is preliminary data.</text>
</comment>
<evidence type="ECO:0000259" key="1">
    <source>
        <dbReference type="Pfam" id="PF08241"/>
    </source>
</evidence>
<dbReference type="GO" id="GO:0008757">
    <property type="term" value="F:S-adenosylmethionine-dependent methyltransferase activity"/>
    <property type="evidence" value="ECO:0007669"/>
    <property type="project" value="InterPro"/>
</dbReference>
<dbReference type="InterPro" id="IPR013216">
    <property type="entry name" value="Methyltransf_11"/>
</dbReference>
<keyword evidence="3" id="KW-1185">Reference proteome</keyword>
<dbReference type="PANTHER" id="PTHR43861">
    <property type="entry name" value="TRANS-ACONITATE 2-METHYLTRANSFERASE-RELATED"/>
    <property type="match status" value="1"/>
</dbReference>
<dbReference type="InterPro" id="IPR029063">
    <property type="entry name" value="SAM-dependent_MTases_sf"/>
</dbReference>
<dbReference type="SUPFAM" id="SSF53335">
    <property type="entry name" value="S-adenosyl-L-methionine-dependent methyltransferases"/>
    <property type="match status" value="1"/>
</dbReference>